<feature type="domain" description="Response regulatory" evidence="9">
    <location>
        <begin position="3"/>
        <end position="123"/>
    </location>
</feature>
<dbReference type="GO" id="GO:0030295">
    <property type="term" value="F:protein kinase activator activity"/>
    <property type="evidence" value="ECO:0007669"/>
    <property type="project" value="TreeGrafter"/>
</dbReference>
<dbReference type="PROSITE" id="PS50110">
    <property type="entry name" value="RESPONSE_REGULATORY"/>
    <property type="match status" value="1"/>
</dbReference>
<dbReference type="Gene3D" id="3.40.50.2300">
    <property type="match status" value="1"/>
</dbReference>
<dbReference type="Proteomes" id="UP000559626">
    <property type="component" value="Unassembled WGS sequence"/>
</dbReference>
<reference evidence="10 11" key="1">
    <citation type="submission" date="2020-04" db="EMBL/GenBank/DDBJ databases">
        <title>Hymenobacter polaris sp. nov., isolated from Arctic soil.</title>
        <authorList>
            <person name="Dahal R.H."/>
        </authorList>
    </citation>
    <scope>NUCLEOTIDE SEQUENCE [LARGE SCALE GENOMIC DNA]</scope>
    <source>
        <strain evidence="10 11">RP-2-7</strain>
    </source>
</reference>
<dbReference type="PANTHER" id="PTHR42878:SF15">
    <property type="entry name" value="BACTERIOPHYTOCHROME"/>
    <property type="match status" value="1"/>
</dbReference>
<dbReference type="CDD" id="cd00156">
    <property type="entry name" value="REC"/>
    <property type="match status" value="1"/>
</dbReference>
<accession>A0A7Y0AGA4</accession>
<dbReference type="RefSeq" id="WP_169532194.1">
    <property type="nucleotide sequence ID" value="NZ_JABBGH010000002.1"/>
</dbReference>
<dbReference type="SUPFAM" id="SSF52172">
    <property type="entry name" value="CheY-like"/>
    <property type="match status" value="1"/>
</dbReference>
<evidence type="ECO:0000256" key="1">
    <source>
        <dbReference type="ARBA" id="ARBA00000085"/>
    </source>
</evidence>
<dbReference type="GO" id="GO:0000155">
    <property type="term" value="F:phosphorelay sensor kinase activity"/>
    <property type="evidence" value="ECO:0007669"/>
    <property type="project" value="InterPro"/>
</dbReference>
<evidence type="ECO:0000313" key="10">
    <source>
        <dbReference type="EMBL" id="NML66560.1"/>
    </source>
</evidence>
<name>A0A7Y0AGA4_9BACT</name>
<evidence type="ECO:0000259" key="8">
    <source>
        <dbReference type="PROSITE" id="PS50109"/>
    </source>
</evidence>
<dbReference type="SMART" id="SM00387">
    <property type="entry name" value="HATPase_c"/>
    <property type="match status" value="1"/>
</dbReference>
<sequence length="413" mass="45182">MKKILLVDDNEPDRVLYRRYLGRQLGHERLALCEATSGEEALALYAAERPDCVVLDNNLPDFDGIELLADLQQLARPSSPCVVMITGGGNEQLAVQALNAGALDYLVKGQFDQELLCKTVLHALEKHEWQQYENRYHAELGGINQQLRDSLHALDASRRELAEQARQLQAANQQLARTNLDLDNFVYAASHDLKQPVNNLRGLFEELRQASVSTDPDTALMWRLVDESLHTLNATITDLGTVVQEQRQPGTTRPPERVVLAEVLAEVLTTLRPQVVAAGATIEVDFASLPAVCYVPGSLRTILLNLVANALKYSQPGRPPGVVLRSRHTPGGPLLQVQDNGLGIDLVRHGQQLFQLFQRLHPEAASGTGVGLFLVNRLVQAQGGRIEVASQPGQGTLFSVYLGDSSALGVARA</sequence>
<dbReference type="Pfam" id="PF00072">
    <property type="entry name" value="Response_reg"/>
    <property type="match status" value="1"/>
</dbReference>
<keyword evidence="3 6" id="KW-0597">Phosphoprotein</keyword>
<dbReference type="InterPro" id="IPR011006">
    <property type="entry name" value="CheY-like_superfamily"/>
</dbReference>
<dbReference type="InterPro" id="IPR036890">
    <property type="entry name" value="HATPase_C_sf"/>
</dbReference>
<protein>
    <recommendedName>
        <fullName evidence="2">histidine kinase</fullName>
        <ecNumber evidence="2">2.7.13.3</ecNumber>
    </recommendedName>
</protein>
<dbReference type="SMART" id="SM00448">
    <property type="entry name" value="REC"/>
    <property type="match status" value="1"/>
</dbReference>
<evidence type="ECO:0000259" key="9">
    <source>
        <dbReference type="PROSITE" id="PS50110"/>
    </source>
</evidence>
<proteinExistence type="predicted"/>
<dbReference type="GO" id="GO:0007234">
    <property type="term" value="P:osmosensory signaling via phosphorelay pathway"/>
    <property type="evidence" value="ECO:0007669"/>
    <property type="project" value="TreeGrafter"/>
</dbReference>
<dbReference type="InterPro" id="IPR003594">
    <property type="entry name" value="HATPase_dom"/>
</dbReference>
<dbReference type="Gene3D" id="3.30.565.10">
    <property type="entry name" value="Histidine kinase-like ATPase, C-terminal domain"/>
    <property type="match status" value="1"/>
</dbReference>
<comment type="caution">
    <text evidence="10">The sequence shown here is derived from an EMBL/GenBank/DDBJ whole genome shotgun (WGS) entry which is preliminary data.</text>
</comment>
<evidence type="ECO:0000256" key="4">
    <source>
        <dbReference type="ARBA" id="ARBA00022679"/>
    </source>
</evidence>
<dbReference type="InterPro" id="IPR050351">
    <property type="entry name" value="BphY/WalK/GraS-like"/>
</dbReference>
<dbReference type="InterPro" id="IPR005467">
    <property type="entry name" value="His_kinase_dom"/>
</dbReference>
<feature type="domain" description="Histidine kinase" evidence="8">
    <location>
        <begin position="188"/>
        <end position="406"/>
    </location>
</feature>
<evidence type="ECO:0000256" key="2">
    <source>
        <dbReference type="ARBA" id="ARBA00012438"/>
    </source>
</evidence>
<keyword evidence="7" id="KW-0175">Coiled coil</keyword>
<dbReference type="PANTHER" id="PTHR42878">
    <property type="entry name" value="TWO-COMPONENT HISTIDINE KINASE"/>
    <property type="match status" value="1"/>
</dbReference>
<gene>
    <name evidence="10" type="ORF">HHL22_15230</name>
</gene>
<comment type="catalytic activity">
    <reaction evidence="1">
        <text>ATP + protein L-histidine = ADP + protein N-phospho-L-histidine.</text>
        <dbReference type="EC" id="2.7.13.3"/>
    </reaction>
</comment>
<evidence type="ECO:0000256" key="5">
    <source>
        <dbReference type="ARBA" id="ARBA00022777"/>
    </source>
</evidence>
<dbReference type="InterPro" id="IPR003661">
    <property type="entry name" value="HisK_dim/P_dom"/>
</dbReference>
<dbReference type="SUPFAM" id="SSF55874">
    <property type="entry name" value="ATPase domain of HSP90 chaperone/DNA topoisomerase II/histidine kinase"/>
    <property type="match status" value="1"/>
</dbReference>
<dbReference type="EMBL" id="JABBGH010000002">
    <property type="protein sequence ID" value="NML66560.1"/>
    <property type="molecule type" value="Genomic_DNA"/>
</dbReference>
<evidence type="ECO:0000256" key="3">
    <source>
        <dbReference type="ARBA" id="ARBA00022553"/>
    </source>
</evidence>
<dbReference type="Gene3D" id="1.10.287.130">
    <property type="match status" value="1"/>
</dbReference>
<evidence type="ECO:0000313" key="11">
    <source>
        <dbReference type="Proteomes" id="UP000559626"/>
    </source>
</evidence>
<dbReference type="PROSITE" id="PS50109">
    <property type="entry name" value="HIS_KIN"/>
    <property type="match status" value="1"/>
</dbReference>
<dbReference type="GO" id="GO:0000156">
    <property type="term" value="F:phosphorelay response regulator activity"/>
    <property type="evidence" value="ECO:0007669"/>
    <property type="project" value="TreeGrafter"/>
</dbReference>
<evidence type="ECO:0000256" key="6">
    <source>
        <dbReference type="PROSITE-ProRule" id="PRU00169"/>
    </source>
</evidence>
<dbReference type="EC" id="2.7.13.3" evidence="2"/>
<evidence type="ECO:0000256" key="7">
    <source>
        <dbReference type="SAM" id="Coils"/>
    </source>
</evidence>
<keyword evidence="5 10" id="KW-0418">Kinase</keyword>
<dbReference type="Pfam" id="PF02518">
    <property type="entry name" value="HATPase_c"/>
    <property type="match status" value="1"/>
</dbReference>
<dbReference type="AlphaFoldDB" id="A0A7Y0AGA4"/>
<dbReference type="InterPro" id="IPR001789">
    <property type="entry name" value="Sig_transdc_resp-reg_receiver"/>
</dbReference>
<dbReference type="PRINTS" id="PR00344">
    <property type="entry name" value="BCTRLSENSOR"/>
</dbReference>
<dbReference type="InterPro" id="IPR036097">
    <property type="entry name" value="HisK_dim/P_sf"/>
</dbReference>
<feature type="coiled-coil region" evidence="7">
    <location>
        <begin position="144"/>
        <end position="181"/>
    </location>
</feature>
<keyword evidence="11" id="KW-1185">Reference proteome</keyword>
<organism evidence="10 11">
    <name type="scientific">Hymenobacter polaris</name>
    <dbReference type="NCBI Taxonomy" id="2682546"/>
    <lineage>
        <taxon>Bacteria</taxon>
        <taxon>Pseudomonadati</taxon>
        <taxon>Bacteroidota</taxon>
        <taxon>Cytophagia</taxon>
        <taxon>Cytophagales</taxon>
        <taxon>Hymenobacteraceae</taxon>
        <taxon>Hymenobacter</taxon>
    </lineage>
</organism>
<dbReference type="SMART" id="SM00388">
    <property type="entry name" value="HisKA"/>
    <property type="match status" value="1"/>
</dbReference>
<dbReference type="CDD" id="cd00082">
    <property type="entry name" value="HisKA"/>
    <property type="match status" value="1"/>
</dbReference>
<dbReference type="SUPFAM" id="SSF47384">
    <property type="entry name" value="Homodimeric domain of signal transducing histidine kinase"/>
    <property type="match status" value="1"/>
</dbReference>
<dbReference type="InterPro" id="IPR004358">
    <property type="entry name" value="Sig_transdc_His_kin-like_C"/>
</dbReference>
<feature type="modified residue" description="4-aspartylphosphate" evidence="6">
    <location>
        <position position="56"/>
    </location>
</feature>
<keyword evidence="4" id="KW-0808">Transferase</keyword>